<evidence type="ECO:0000256" key="6">
    <source>
        <dbReference type="ARBA" id="ARBA00023014"/>
    </source>
</evidence>
<keyword evidence="9" id="KW-1185">Reference proteome</keyword>
<dbReference type="SUPFAM" id="SSF50022">
    <property type="entry name" value="ISP domain"/>
    <property type="match status" value="1"/>
</dbReference>
<dbReference type="SUPFAM" id="SSF55961">
    <property type="entry name" value="Bet v1-like"/>
    <property type="match status" value="1"/>
</dbReference>
<reference evidence="8 9" key="1">
    <citation type="submission" date="2016-07" db="EMBL/GenBank/DDBJ databases">
        <title>Genome analysis of Flavihumibacter stibioxidans YS-17.</title>
        <authorList>
            <person name="Shi K."/>
            <person name="Han Y."/>
            <person name="Wang G."/>
        </authorList>
    </citation>
    <scope>NUCLEOTIDE SEQUENCE [LARGE SCALE GENOMIC DNA]</scope>
    <source>
        <strain evidence="8 9">YS-17</strain>
    </source>
</reference>
<comment type="cofactor">
    <cofactor evidence="1">
        <name>Fe cation</name>
        <dbReference type="ChEBI" id="CHEBI:24875"/>
    </cofactor>
</comment>
<dbReference type="Pfam" id="PF00355">
    <property type="entry name" value="Rieske"/>
    <property type="match status" value="1"/>
</dbReference>
<keyword evidence="5" id="KW-0408">Iron</keyword>
<dbReference type="InterPro" id="IPR001663">
    <property type="entry name" value="Rng_hydr_dOase-A"/>
</dbReference>
<dbReference type="Gene3D" id="2.102.10.10">
    <property type="entry name" value="Rieske [2Fe-2S] iron-sulphur domain"/>
    <property type="match status" value="1"/>
</dbReference>
<dbReference type="PANTHER" id="PTHR43756:SF5">
    <property type="entry name" value="CHOLINE MONOOXYGENASE, CHLOROPLASTIC"/>
    <property type="match status" value="1"/>
</dbReference>
<protein>
    <submittedName>
        <fullName evidence="8">Choline monooxygenase</fullName>
    </submittedName>
</protein>
<dbReference type="InterPro" id="IPR036922">
    <property type="entry name" value="Rieske_2Fe-2S_sf"/>
</dbReference>
<dbReference type="GO" id="GO:0004497">
    <property type="term" value="F:monooxygenase activity"/>
    <property type="evidence" value="ECO:0007669"/>
    <property type="project" value="UniProtKB-KW"/>
</dbReference>
<evidence type="ECO:0000259" key="7">
    <source>
        <dbReference type="PROSITE" id="PS51296"/>
    </source>
</evidence>
<proteinExistence type="predicted"/>
<dbReference type="InterPro" id="IPR015879">
    <property type="entry name" value="Ring_hydroxy_dOase_asu_C_dom"/>
</dbReference>
<evidence type="ECO:0000313" key="9">
    <source>
        <dbReference type="Proteomes" id="UP000765802"/>
    </source>
</evidence>
<comment type="caution">
    <text evidence="8">The sequence shown here is derived from an EMBL/GenBank/DDBJ whole genome shotgun (WGS) entry which is preliminary data.</text>
</comment>
<keyword evidence="2" id="KW-0001">2Fe-2S</keyword>
<evidence type="ECO:0000313" key="8">
    <source>
        <dbReference type="EMBL" id="MBC6491044.1"/>
    </source>
</evidence>
<dbReference type="RefSeq" id="WP_187256375.1">
    <property type="nucleotide sequence ID" value="NZ_JBHULF010000014.1"/>
</dbReference>
<dbReference type="Gene3D" id="3.90.380.10">
    <property type="entry name" value="Naphthalene 1,2-dioxygenase Alpha Subunit, Chain A, domain 1"/>
    <property type="match status" value="2"/>
</dbReference>
<evidence type="ECO:0000256" key="3">
    <source>
        <dbReference type="ARBA" id="ARBA00022723"/>
    </source>
</evidence>
<dbReference type="EMBL" id="MBUA01000012">
    <property type="protein sequence ID" value="MBC6491044.1"/>
    <property type="molecule type" value="Genomic_DNA"/>
</dbReference>
<name>A0ABR7M7P2_9BACT</name>
<organism evidence="8 9">
    <name type="scientific">Flavihumibacter stibioxidans</name>
    <dbReference type="NCBI Taxonomy" id="1834163"/>
    <lineage>
        <taxon>Bacteria</taxon>
        <taxon>Pseudomonadati</taxon>
        <taxon>Bacteroidota</taxon>
        <taxon>Chitinophagia</taxon>
        <taxon>Chitinophagales</taxon>
        <taxon>Chitinophagaceae</taxon>
        <taxon>Flavihumibacter</taxon>
    </lineage>
</organism>
<evidence type="ECO:0000256" key="4">
    <source>
        <dbReference type="ARBA" id="ARBA00023002"/>
    </source>
</evidence>
<sequence>MPKFIIDPNIARAKTIDKTVYTDPRYFEIAREKIFAPTWQFIGTTDMVKEAGDCYPFTLLAGYLDEPLLLTRDKAGEVHCLSNVCTHRGNLMVYEPCRSSQLKCKYHGRLFDLDGSFRSMPEFREVENFPTEGDNLSRLPIFQWGKLLFTSLQQASLLPMHQAGTNDPSPTAIAGPISAETMFREMIGRVGWLPLDKLEFRSDLSKDYEVKANWALYCENYLEGFHIPFVHAGLNAVLDFGEYTTEIYQYCNLQLGIGKSGDSCFDLPADSPDSGRKVSAYYFWVFPNMMFNFYPWGLSLNLVQPTSAGTCKVSFLSFVYDESKLNMGAGSGLDTVELEDEEVVENVQKGIRSRFYQHGRYSVKHEKGTHHFHSLLARFLNAEEKI</sequence>
<evidence type="ECO:0000256" key="2">
    <source>
        <dbReference type="ARBA" id="ARBA00022714"/>
    </source>
</evidence>
<keyword evidence="4" id="KW-0560">Oxidoreductase</keyword>
<keyword evidence="8" id="KW-0503">Monooxygenase</keyword>
<feature type="domain" description="Rieske" evidence="7">
    <location>
        <begin position="39"/>
        <end position="140"/>
    </location>
</feature>
<keyword evidence="3" id="KW-0479">Metal-binding</keyword>
<gene>
    <name evidence="8" type="ORF">BC349_08380</name>
</gene>
<dbReference type="InterPro" id="IPR017941">
    <property type="entry name" value="Rieske_2Fe-2S"/>
</dbReference>
<dbReference type="PANTHER" id="PTHR43756">
    <property type="entry name" value="CHOLINE MONOOXYGENASE, CHLOROPLASTIC"/>
    <property type="match status" value="1"/>
</dbReference>
<evidence type="ECO:0000256" key="1">
    <source>
        <dbReference type="ARBA" id="ARBA00001962"/>
    </source>
</evidence>
<dbReference type="PROSITE" id="PS51296">
    <property type="entry name" value="RIESKE"/>
    <property type="match status" value="1"/>
</dbReference>
<dbReference type="Pfam" id="PF00848">
    <property type="entry name" value="Ring_hydroxyl_A"/>
    <property type="match status" value="1"/>
</dbReference>
<keyword evidence="6" id="KW-0411">Iron-sulfur</keyword>
<evidence type="ECO:0000256" key="5">
    <source>
        <dbReference type="ARBA" id="ARBA00023004"/>
    </source>
</evidence>
<dbReference type="Proteomes" id="UP000765802">
    <property type="component" value="Unassembled WGS sequence"/>
</dbReference>
<dbReference type="CDD" id="cd03469">
    <property type="entry name" value="Rieske_RO_Alpha_N"/>
    <property type="match status" value="1"/>
</dbReference>
<accession>A0ABR7M7P2</accession>